<comment type="caution">
    <text evidence="12">The sequence shown here is derived from an EMBL/GenBank/DDBJ whole genome shotgun (WGS) entry which is preliminary data.</text>
</comment>
<evidence type="ECO:0000256" key="6">
    <source>
        <dbReference type="ARBA" id="ARBA00023125"/>
    </source>
</evidence>
<evidence type="ECO:0000256" key="4">
    <source>
        <dbReference type="ARBA" id="ARBA00022723"/>
    </source>
</evidence>
<keyword evidence="13" id="KW-1185">Reference proteome</keyword>
<evidence type="ECO:0000259" key="10">
    <source>
        <dbReference type="Pfam" id="PF07282"/>
    </source>
</evidence>
<protein>
    <submittedName>
        <fullName evidence="12">RNA-guided endonuclease TnpB family protein</fullName>
    </submittedName>
</protein>
<keyword evidence="12" id="KW-0378">Hydrolase</keyword>
<reference evidence="12 13" key="1">
    <citation type="submission" date="2023-01" db="EMBL/GenBank/DDBJ databases">
        <title>Draft genome sequence of Nocardiopsis sp. RSe5-2 isolated from halophytes.</title>
        <authorList>
            <person name="Duangmal K."/>
            <person name="Chantavorakit T."/>
        </authorList>
    </citation>
    <scope>NUCLEOTIDE SEQUENCE [LARGE SCALE GENOMIC DNA]</scope>
    <source>
        <strain evidence="12 13">RSe5-2</strain>
    </source>
</reference>
<evidence type="ECO:0000256" key="8">
    <source>
        <dbReference type="SAM" id="MobiDB-lite"/>
    </source>
</evidence>
<feature type="region of interest" description="Disordered" evidence="8">
    <location>
        <begin position="107"/>
        <end position="131"/>
    </location>
</feature>
<dbReference type="InterPro" id="IPR010095">
    <property type="entry name" value="Cas12f1-like_TNB"/>
</dbReference>
<proteinExistence type="inferred from homology"/>
<name>A0ABT4TZ62_9ACTN</name>
<evidence type="ECO:0000256" key="2">
    <source>
        <dbReference type="ARBA" id="ARBA00011044"/>
    </source>
</evidence>
<dbReference type="Pfam" id="PF01385">
    <property type="entry name" value="OrfB_IS605"/>
    <property type="match status" value="1"/>
</dbReference>
<dbReference type="Pfam" id="PF12323">
    <property type="entry name" value="HTH_OrfB_IS605"/>
    <property type="match status" value="1"/>
</dbReference>
<dbReference type="Pfam" id="PF07282">
    <property type="entry name" value="Cas12f1-like_TNB"/>
    <property type="match status" value="1"/>
</dbReference>
<evidence type="ECO:0000256" key="3">
    <source>
        <dbReference type="ARBA" id="ARBA00022578"/>
    </source>
</evidence>
<dbReference type="Proteomes" id="UP001527866">
    <property type="component" value="Unassembled WGS sequence"/>
</dbReference>
<evidence type="ECO:0000259" key="9">
    <source>
        <dbReference type="Pfam" id="PF01385"/>
    </source>
</evidence>
<evidence type="ECO:0000256" key="5">
    <source>
        <dbReference type="ARBA" id="ARBA00022833"/>
    </source>
</evidence>
<keyword evidence="3" id="KW-0815">Transposition</keyword>
<dbReference type="InterPro" id="IPR001959">
    <property type="entry name" value="Transposase"/>
</dbReference>
<dbReference type="InterPro" id="IPR021027">
    <property type="entry name" value="Transposase_put_HTH"/>
</dbReference>
<keyword evidence="12" id="KW-0255">Endonuclease</keyword>
<gene>
    <name evidence="12" type="ORF">O4J56_05045</name>
</gene>
<feature type="domain" description="Transposase putative helix-turn-helix" evidence="11">
    <location>
        <begin position="1"/>
        <end position="37"/>
    </location>
</feature>
<feature type="domain" description="Probable transposase IS891/IS1136/IS1341" evidence="9">
    <location>
        <begin position="187"/>
        <end position="298"/>
    </location>
</feature>
<sequence length="407" mass="46075">MRLRYQYRVYPTSGQVERLARLFGCVRTVWNDALEQIIPIKRSNKLLGPPRSRLAEGPYRRVPNSYDLYRPLVSEARRTPEREWLREVAAVPLQQTLRHLDRAWKAHEDSKSGKRKGPHVGAPKFKSRRDGRQSACFTRTSGWKVTEAGRLSLPKVGEIPVVWSRSLPAPPSSVTIIKDASDRYFASFVVTVENTPMPDTDDDVAIDLGLTHFAVLSDGTRIANPRFLRRAERKLRKAHRSISRKQKGSNNRAKARLRLARTHAQVTDARRDFQHKLSTRIIRENQTVYAEDLDVRSLLSCSRSAKSVHDAAWSTFLRMLTYKASLHGRTFHKVDRFLPTTQTCSQCASINGPKSLHVRTWQCRKCATIHDRDVNASLVILAAGRAERIKACGGIVSPTARAVGVSQ</sequence>
<dbReference type="PANTHER" id="PTHR30405">
    <property type="entry name" value="TRANSPOSASE"/>
    <property type="match status" value="1"/>
</dbReference>
<dbReference type="InterPro" id="IPR051399">
    <property type="entry name" value="RNA-guided_DNA_endo/Transpos"/>
</dbReference>
<keyword evidence="4" id="KW-0479">Metal-binding</keyword>
<dbReference type="PANTHER" id="PTHR30405:SF25">
    <property type="entry name" value="RNA-GUIDED DNA ENDONUCLEASE INSQ-RELATED"/>
    <property type="match status" value="1"/>
</dbReference>
<keyword evidence="6" id="KW-0238">DNA-binding</keyword>
<dbReference type="GO" id="GO:0004519">
    <property type="term" value="F:endonuclease activity"/>
    <property type="evidence" value="ECO:0007669"/>
    <property type="project" value="UniProtKB-KW"/>
</dbReference>
<dbReference type="NCBIfam" id="NF040570">
    <property type="entry name" value="guided_TnpB"/>
    <property type="match status" value="1"/>
</dbReference>
<comment type="similarity">
    <text evidence="2">In the N-terminal section; belongs to the transposase 2 family.</text>
</comment>
<evidence type="ECO:0000313" key="12">
    <source>
        <dbReference type="EMBL" id="MDA2809996.1"/>
    </source>
</evidence>
<dbReference type="NCBIfam" id="TIGR01766">
    <property type="entry name" value="IS200/IS605 family accessory protein TnpB-like domain"/>
    <property type="match status" value="1"/>
</dbReference>
<dbReference type="EMBL" id="JAQFWQ010000009">
    <property type="protein sequence ID" value="MDA2809996.1"/>
    <property type="molecule type" value="Genomic_DNA"/>
</dbReference>
<comment type="similarity">
    <text evidence="1">In the C-terminal section; belongs to the transposase 35 family.</text>
</comment>
<feature type="domain" description="Cas12f1-like TNB" evidence="10">
    <location>
        <begin position="313"/>
        <end position="380"/>
    </location>
</feature>
<keyword evidence="7" id="KW-0233">DNA recombination</keyword>
<organism evidence="12 13">
    <name type="scientific">Nocardiopsis endophytica</name>
    <dbReference type="NCBI Taxonomy" id="3018445"/>
    <lineage>
        <taxon>Bacteria</taxon>
        <taxon>Bacillati</taxon>
        <taxon>Actinomycetota</taxon>
        <taxon>Actinomycetes</taxon>
        <taxon>Streptosporangiales</taxon>
        <taxon>Nocardiopsidaceae</taxon>
        <taxon>Nocardiopsis</taxon>
    </lineage>
</organism>
<evidence type="ECO:0000313" key="13">
    <source>
        <dbReference type="Proteomes" id="UP001527866"/>
    </source>
</evidence>
<accession>A0ABT4TZ62</accession>
<keyword evidence="12" id="KW-0540">Nuclease</keyword>
<evidence type="ECO:0000256" key="1">
    <source>
        <dbReference type="ARBA" id="ARBA00008761"/>
    </source>
</evidence>
<dbReference type="RefSeq" id="WP_270683911.1">
    <property type="nucleotide sequence ID" value="NZ_JAQFWQ010000009.1"/>
</dbReference>
<keyword evidence="5" id="KW-0862">Zinc</keyword>
<evidence type="ECO:0000256" key="7">
    <source>
        <dbReference type="ARBA" id="ARBA00023172"/>
    </source>
</evidence>
<evidence type="ECO:0000259" key="11">
    <source>
        <dbReference type="Pfam" id="PF12323"/>
    </source>
</evidence>